<reference evidence="9" key="1">
    <citation type="submission" date="2018-03" db="EMBL/GenBank/DDBJ databases">
        <title>A comparative analysis of the Nautiliaceae.</title>
        <authorList>
            <person name="Grosche A."/>
            <person name="Smedile F."/>
            <person name="Vetriani C."/>
        </authorList>
    </citation>
    <scope>NUCLEOTIDE SEQUENCE [LARGE SCALE GENOMIC DNA]</scope>
    <source>
        <strain evidence="9">TB6</strain>
    </source>
</reference>
<proteinExistence type="predicted"/>
<dbReference type="Pfam" id="PF04191">
    <property type="entry name" value="PEMT"/>
    <property type="match status" value="1"/>
</dbReference>
<accession>A0AAJ4UYG2</accession>
<evidence type="ECO:0000256" key="1">
    <source>
        <dbReference type="ARBA" id="ARBA00004127"/>
    </source>
</evidence>
<dbReference type="RefSeq" id="WP_123351613.1">
    <property type="nucleotide sequence ID" value="NZ_CP027432.2"/>
</dbReference>
<dbReference type="EMBL" id="RJVK01000001">
    <property type="protein sequence ID" value="ROR40699.1"/>
    <property type="molecule type" value="Genomic_DNA"/>
</dbReference>
<feature type="transmembrane region" description="Helical" evidence="5">
    <location>
        <begin position="5"/>
        <end position="22"/>
    </location>
</feature>
<dbReference type="AlphaFoldDB" id="A0AAJ4UYG2"/>
<dbReference type="Proteomes" id="UP000272781">
    <property type="component" value="Unassembled WGS sequence"/>
</dbReference>
<protein>
    <submittedName>
        <fullName evidence="6">DUF1295 domain-containing protein</fullName>
    </submittedName>
    <submittedName>
        <fullName evidence="7">Protein-S-isoprenylcysteine O-methyltransferase Ste14</fullName>
    </submittedName>
</protein>
<evidence type="ECO:0000256" key="4">
    <source>
        <dbReference type="ARBA" id="ARBA00023136"/>
    </source>
</evidence>
<evidence type="ECO:0000256" key="5">
    <source>
        <dbReference type="SAM" id="Phobius"/>
    </source>
</evidence>
<gene>
    <name evidence="6" type="ORF">C6V80_06235</name>
    <name evidence="7" type="ORF">EDC58_0178</name>
</gene>
<keyword evidence="4 5" id="KW-0472">Membrane</keyword>
<keyword evidence="3 5" id="KW-1133">Transmembrane helix</keyword>
<evidence type="ECO:0000313" key="7">
    <source>
        <dbReference type="EMBL" id="ROR40699.1"/>
    </source>
</evidence>
<dbReference type="Proteomes" id="UP000298805">
    <property type="component" value="Chromosome"/>
</dbReference>
<dbReference type="EMBL" id="CP027432">
    <property type="protein sequence ID" value="QCI28573.1"/>
    <property type="molecule type" value="Genomic_DNA"/>
</dbReference>
<reference evidence="6" key="3">
    <citation type="submission" date="2019-06" db="EMBL/GenBank/DDBJ databases">
        <title>A comparative analysis of the Nautiliaceae.</title>
        <authorList>
            <person name="Grosche A."/>
            <person name="Smedile F."/>
            <person name="Vetriani C."/>
        </authorList>
    </citation>
    <scope>NUCLEOTIDE SEQUENCE</scope>
    <source>
        <strain evidence="6">TB6</strain>
    </source>
</reference>
<feature type="transmembrane region" description="Helical" evidence="5">
    <location>
        <begin position="28"/>
        <end position="48"/>
    </location>
</feature>
<organism evidence="7 8">
    <name type="scientific">Caminibacter pacificus</name>
    <dbReference type="NCBI Taxonomy" id="1424653"/>
    <lineage>
        <taxon>Bacteria</taxon>
        <taxon>Pseudomonadati</taxon>
        <taxon>Campylobacterota</taxon>
        <taxon>Epsilonproteobacteria</taxon>
        <taxon>Nautiliales</taxon>
        <taxon>Nautiliaceae</taxon>
        <taxon>Caminibacter</taxon>
    </lineage>
</organism>
<keyword evidence="9" id="KW-1185">Reference proteome</keyword>
<evidence type="ECO:0000313" key="9">
    <source>
        <dbReference type="Proteomes" id="UP000298805"/>
    </source>
</evidence>
<dbReference type="Gene3D" id="1.20.120.1630">
    <property type="match status" value="1"/>
</dbReference>
<dbReference type="GO" id="GO:0012505">
    <property type="term" value="C:endomembrane system"/>
    <property type="evidence" value="ECO:0007669"/>
    <property type="project" value="UniProtKB-SubCell"/>
</dbReference>
<keyword evidence="2 5" id="KW-0812">Transmembrane</keyword>
<reference evidence="7 8" key="2">
    <citation type="submission" date="2018-11" db="EMBL/GenBank/DDBJ databases">
        <title>Genomic Encyclopedia of Type Strains, Phase IV (KMG-IV): sequencing the most valuable type-strain genomes for metagenomic binning, comparative biology and taxonomic classification.</title>
        <authorList>
            <person name="Goeker M."/>
        </authorList>
    </citation>
    <scope>NUCLEOTIDE SEQUENCE [LARGE SCALE GENOMIC DNA]</scope>
    <source>
        <strain evidence="7 8">DSM 27783</strain>
    </source>
</reference>
<dbReference type="InterPro" id="IPR007318">
    <property type="entry name" value="Phopholipid_MeTrfase"/>
</dbReference>
<sequence length="162" mass="18399">MKFRFLYWIGLLVAVLLADIFFPPPKVFLLSILGILFIIYGVVLNYIAGKTLKLLGHKVKTKEFSPPDKMVKAGIYSCMRHPGQFGNLMILSGVAMVSGKVWSVVFVGWVLAFGLWFILSVEEPEGVEKFGFDYCKYKIEVPPFNFSIKCLVEGYRFLKQIS</sequence>
<evidence type="ECO:0000313" key="8">
    <source>
        <dbReference type="Proteomes" id="UP000272781"/>
    </source>
</evidence>
<name>A0AAJ4UYG2_9BACT</name>
<evidence type="ECO:0000256" key="2">
    <source>
        <dbReference type="ARBA" id="ARBA00022692"/>
    </source>
</evidence>
<evidence type="ECO:0000313" key="6">
    <source>
        <dbReference type="EMBL" id="QCI28573.1"/>
    </source>
</evidence>
<comment type="subcellular location">
    <subcellularLocation>
        <location evidence="1">Endomembrane system</location>
        <topology evidence="1">Multi-pass membrane protein</topology>
    </subcellularLocation>
</comment>
<evidence type="ECO:0000256" key="3">
    <source>
        <dbReference type="ARBA" id="ARBA00022989"/>
    </source>
</evidence>